<dbReference type="EMBL" id="JBBPBK010000012">
    <property type="protein sequence ID" value="KAK9273822.1"/>
    <property type="molecule type" value="Genomic_DNA"/>
</dbReference>
<organism evidence="1 2">
    <name type="scientific">Liquidambar formosana</name>
    <name type="common">Formosan gum</name>
    <dbReference type="NCBI Taxonomy" id="63359"/>
    <lineage>
        <taxon>Eukaryota</taxon>
        <taxon>Viridiplantae</taxon>
        <taxon>Streptophyta</taxon>
        <taxon>Embryophyta</taxon>
        <taxon>Tracheophyta</taxon>
        <taxon>Spermatophyta</taxon>
        <taxon>Magnoliopsida</taxon>
        <taxon>eudicotyledons</taxon>
        <taxon>Gunneridae</taxon>
        <taxon>Pentapetalae</taxon>
        <taxon>Saxifragales</taxon>
        <taxon>Altingiaceae</taxon>
        <taxon>Liquidambar</taxon>
    </lineage>
</organism>
<dbReference type="SUPFAM" id="SSF56219">
    <property type="entry name" value="DNase I-like"/>
    <property type="match status" value="1"/>
</dbReference>
<comment type="caution">
    <text evidence="1">The sequence shown here is derived from an EMBL/GenBank/DDBJ whole genome shotgun (WGS) entry which is preliminary data.</text>
</comment>
<keyword evidence="2" id="KW-1185">Reference proteome</keyword>
<evidence type="ECO:0000313" key="1">
    <source>
        <dbReference type="EMBL" id="KAK9273822.1"/>
    </source>
</evidence>
<name>A0AAP0RAC0_LIQFO</name>
<dbReference type="Proteomes" id="UP001415857">
    <property type="component" value="Unassembled WGS sequence"/>
</dbReference>
<evidence type="ECO:0008006" key="3">
    <source>
        <dbReference type="Google" id="ProtNLM"/>
    </source>
</evidence>
<dbReference type="AlphaFoldDB" id="A0AAP0RAC0"/>
<accession>A0AAP0RAC0</accession>
<proteinExistence type="predicted"/>
<dbReference type="PANTHER" id="PTHR33710">
    <property type="entry name" value="BNAC02G09200D PROTEIN"/>
    <property type="match status" value="1"/>
</dbReference>
<dbReference type="PANTHER" id="PTHR33710:SF71">
    <property type="entry name" value="ENDONUCLEASE_EXONUCLEASE_PHOSPHATASE DOMAIN-CONTAINING PROTEIN"/>
    <property type="match status" value="1"/>
</dbReference>
<gene>
    <name evidence="1" type="ORF">L1049_018633</name>
</gene>
<protein>
    <recommendedName>
        <fullName evidence="3">Endonuclease/exonuclease/phosphatase domain-containing protein</fullName>
    </recommendedName>
</protein>
<dbReference type="InterPro" id="IPR036691">
    <property type="entry name" value="Endo/exonu/phosph_ase_sf"/>
</dbReference>
<evidence type="ECO:0000313" key="2">
    <source>
        <dbReference type="Proteomes" id="UP001415857"/>
    </source>
</evidence>
<dbReference type="Gene3D" id="3.60.10.10">
    <property type="entry name" value="Endonuclease/exonuclease/phosphatase"/>
    <property type="match status" value="1"/>
</dbReference>
<sequence>MLGDFNIVRFHSERYGGSLNFSQAILDFHDSILQADLYDLPFIGPLYTWTNKREDSSLIVRKLDRALMNDRWLDCFPQSTTVFCNPADFCTEEKECLRNYIDLATAEEAFLKQKSRIN</sequence>
<reference evidence="1 2" key="1">
    <citation type="journal article" date="2024" name="Plant J.">
        <title>Genome sequences and population genomics reveal climatic adaptation and genomic divergence between two closely related sweetgum species.</title>
        <authorList>
            <person name="Xu W.Q."/>
            <person name="Ren C.Q."/>
            <person name="Zhang X.Y."/>
            <person name="Comes H.P."/>
            <person name="Liu X.H."/>
            <person name="Li Y.G."/>
            <person name="Kettle C.J."/>
            <person name="Jalonen R."/>
            <person name="Gaisberger H."/>
            <person name="Ma Y.Z."/>
            <person name="Qiu Y.X."/>
        </authorList>
    </citation>
    <scope>NUCLEOTIDE SEQUENCE [LARGE SCALE GENOMIC DNA]</scope>
    <source>
        <strain evidence="1">Hangzhou</strain>
    </source>
</reference>